<dbReference type="SMART" id="SM01012">
    <property type="entry name" value="ANTAR"/>
    <property type="match status" value="1"/>
</dbReference>
<dbReference type="InterPro" id="IPR029016">
    <property type="entry name" value="GAF-like_dom_sf"/>
</dbReference>
<evidence type="ECO:0000256" key="2">
    <source>
        <dbReference type="ARBA" id="ARBA00022777"/>
    </source>
</evidence>
<dbReference type="Pfam" id="PF13185">
    <property type="entry name" value="GAF_2"/>
    <property type="match status" value="1"/>
</dbReference>
<comment type="caution">
    <text evidence="6">The sequence shown here is derived from an EMBL/GenBank/DDBJ whole genome shotgun (WGS) entry which is preliminary data.</text>
</comment>
<name>A0AAW8N4M0_PSEOX</name>
<evidence type="ECO:0000313" key="6">
    <source>
        <dbReference type="EMBL" id="MDR7162667.1"/>
    </source>
</evidence>
<dbReference type="Proteomes" id="UP001262032">
    <property type="component" value="Unassembled WGS sequence"/>
</dbReference>
<evidence type="ECO:0000256" key="3">
    <source>
        <dbReference type="ARBA" id="ARBA00023015"/>
    </source>
</evidence>
<keyword evidence="3" id="KW-0805">Transcription regulation</keyword>
<dbReference type="SUPFAM" id="SSF55781">
    <property type="entry name" value="GAF domain-like"/>
    <property type="match status" value="1"/>
</dbReference>
<dbReference type="InterPro" id="IPR003018">
    <property type="entry name" value="GAF"/>
</dbReference>
<organism evidence="6 7">
    <name type="scientific">Pseudarthrobacter oxydans</name>
    <name type="common">Arthrobacter oxydans</name>
    <dbReference type="NCBI Taxonomy" id="1671"/>
    <lineage>
        <taxon>Bacteria</taxon>
        <taxon>Bacillati</taxon>
        <taxon>Actinomycetota</taxon>
        <taxon>Actinomycetes</taxon>
        <taxon>Micrococcales</taxon>
        <taxon>Micrococcaceae</taxon>
        <taxon>Pseudarthrobacter</taxon>
    </lineage>
</organism>
<dbReference type="Pfam" id="PF03861">
    <property type="entry name" value="ANTAR"/>
    <property type="match status" value="1"/>
</dbReference>
<evidence type="ECO:0000313" key="7">
    <source>
        <dbReference type="Proteomes" id="UP001262032"/>
    </source>
</evidence>
<dbReference type="GO" id="GO:0003723">
    <property type="term" value="F:RNA binding"/>
    <property type="evidence" value="ECO:0007669"/>
    <property type="project" value="InterPro"/>
</dbReference>
<sequence length="245" mass="25831">MNYTAGGPSRLPVDELALAVARIRGMLLTQEKAGHAVHLLARGIKDSTPGAGGSGVSLIGRGGEGTSSGFTDAVVEQADALQYGLREGPCFTAWATERVVIVDDVHTDSRWPAWQSAIAALPVRSVVSAPLVFGEEGIGTLKIYASLPGQFHEDSGRVLSLFAGTAATLLAHIQGADTPLRINGNLKVALASRDTINRACGALMEREGISQDDAMKKLVRKARESGLRLIEVSEKLLTKAPPEAR</sequence>
<evidence type="ECO:0000256" key="1">
    <source>
        <dbReference type="ARBA" id="ARBA00022679"/>
    </source>
</evidence>
<dbReference type="GO" id="GO:0016301">
    <property type="term" value="F:kinase activity"/>
    <property type="evidence" value="ECO:0007669"/>
    <property type="project" value="UniProtKB-KW"/>
</dbReference>
<protein>
    <submittedName>
        <fullName evidence="6">GAF domain-containing protein</fullName>
    </submittedName>
</protein>
<keyword evidence="2" id="KW-0418">Kinase</keyword>
<dbReference type="Gene3D" id="1.10.10.10">
    <property type="entry name" value="Winged helix-like DNA-binding domain superfamily/Winged helix DNA-binding domain"/>
    <property type="match status" value="1"/>
</dbReference>
<dbReference type="GeneID" id="97420715"/>
<dbReference type="InterPro" id="IPR011006">
    <property type="entry name" value="CheY-like_superfamily"/>
</dbReference>
<evidence type="ECO:0000256" key="4">
    <source>
        <dbReference type="ARBA" id="ARBA00023163"/>
    </source>
</evidence>
<evidence type="ECO:0000259" key="5">
    <source>
        <dbReference type="PROSITE" id="PS50921"/>
    </source>
</evidence>
<dbReference type="EMBL" id="JAVDWN010000001">
    <property type="protein sequence ID" value="MDR7162667.1"/>
    <property type="molecule type" value="Genomic_DNA"/>
</dbReference>
<accession>A0AAW8N4M0</accession>
<proteinExistence type="predicted"/>
<dbReference type="AlphaFoldDB" id="A0AAW8N4M0"/>
<dbReference type="InterPro" id="IPR005561">
    <property type="entry name" value="ANTAR"/>
</dbReference>
<keyword evidence="4" id="KW-0804">Transcription</keyword>
<dbReference type="InterPro" id="IPR012074">
    <property type="entry name" value="GAF_ANTAR"/>
</dbReference>
<gene>
    <name evidence="6" type="ORF">J2X12_000668</name>
</gene>
<reference evidence="6" key="1">
    <citation type="submission" date="2023-07" db="EMBL/GenBank/DDBJ databases">
        <title>Sorghum-associated microbial communities from plants grown in Nebraska, USA.</title>
        <authorList>
            <person name="Schachtman D."/>
        </authorList>
    </citation>
    <scope>NUCLEOTIDE SEQUENCE</scope>
    <source>
        <strain evidence="6">BE261</strain>
    </source>
</reference>
<dbReference type="InterPro" id="IPR036388">
    <property type="entry name" value="WH-like_DNA-bd_sf"/>
</dbReference>
<dbReference type="PIRSF" id="PIRSF036625">
    <property type="entry name" value="GAF_ANTAR"/>
    <property type="match status" value="1"/>
</dbReference>
<dbReference type="SUPFAM" id="SSF52172">
    <property type="entry name" value="CheY-like"/>
    <property type="match status" value="1"/>
</dbReference>
<feature type="domain" description="ANTAR" evidence="5">
    <location>
        <begin position="176"/>
        <end position="237"/>
    </location>
</feature>
<dbReference type="PROSITE" id="PS50921">
    <property type="entry name" value="ANTAR"/>
    <property type="match status" value="1"/>
</dbReference>
<dbReference type="RefSeq" id="WP_310108504.1">
    <property type="nucleotide sequence ID" value="NZ_JAVDTN010000001.1"/>
</dbReference>
<keyword evidence="1" id="KW-0808">Transferase</keyword>
<dbReference type="Gene3D" id="3.30.450.40">
    <property type="match status" value="1"/>
</dbReference>